<feature type="domain" description="Phosphatidic acid phosphatase type 2/haloperoxidase" evidence="8">
    <location>
        <begin position="57"/>
        <end position="175"/>
    </location>
</feature>
<dbReference type="EMBL" id="MFIA01000042">
    <property type="protein sequence ID" value="OGF81380.1"/>
    <property type="molecule type" value="Genomic_DNA"/>
</dbReference>
<evidence type="ECO:0000256" key="4">
    <source>
        <dbReference type="ARBA" id="ARBA00022801"/>
    </source>
</evidence>
<feature type="transmembrane region" description="Helical" evidence="7">
    <location>
        <begin position="160"/>
        <end position="178"/>
    </location>
</feature>
<keyword evidence="3 7" id="KW-0812">Transmembrane</keyword>
<dbReference type="Gene3D" id="1.20.144.10">
    <property type="entry name" value="Phosphatidic acid phosphatase type 2/haloperoxidase"/>
    <property type="match status" value="1"/>
</dbReference>
<dbReference type="AlphaFoldDB" id="A0A1F5X0H0"/>
<organism evidence="9 10">
    <name type="scientific">Candidatus Giovannonibacteria bacterium RIFCSPLOWO2_01_FULL_44_16</name>
    <dbReference type="NCBI Taxonomy" id="1798348"/>
    <lineage>
        <taxon>Bacteria</taxon>
        <taxon>Candidatus Giovannoniibacteriota</taxon>
    </lineage>
</organism>
<keyword evidence="2" id="KW-1003">Cell membrane</keyword>
<evidence type="ECO:0000256" key="6">
    <source>
        <dbReference type="ARBA" id="ARBA00023136"/>
    </source>
</evidence>
<accession>A0A1F5X0H0</accession>
<sequence>MYQLDLTIFRWFNSWVGVNDFLDWNILFRAEYLLYVMIAVVFLFCAFDKNQMRVKWAIIHAFSAGILARFVFAEVIRFFYDRPRPFDVPAEALAKAGVLVHKLIEQAPGHSLPSGHASFSFALAMAVYYYYPKTSILFFLGALAMGAGRVSAGVHWPSDILAGALVGIFSAWLINFIFKKLK</sequence>
<dbReference type="InterPro" id="IPR000326">
    <property type="entry name" value="PAP2/HPO"/>
</dbReference>
<feature type="transmembrane region" description="Helical" evidence="7">
    <location>
        <begin position="26"/>
        <end position="47"/>
    </location>
</feature>
<dbReference type="InterPro" id="IPR036938">
    <property type="entry name" value="PAP2/HPO_sf"/>
</dbReference>
<dbReference type="GO" id="GO:0005886">
    <property type="term" value="C:plasma membrane"/>
    <property type="evidence" value="ECO:0007669"/>
    <property type="project" value="UniProtKB-SubCell"/>
</dbReference>
<gene>
    <name evidence="9" type="ORF">A2924_03190</name>
</gene>
<reference evidence="9 10" key="1">
    <citation type="journal article" date="2016" name="Nat. Commun.">
        <title>Thousands of microbial genomes shed light on interconnected biogeochemical processes in an aquifer system.</title>
        <authorList>
            <person name="Anantharaman K."/>
            <person name="Brown C.T."/>
            <person name="Hug L.A."/>
            <person name="Sharon I."/>
            <person name="Castelle C.J."/>
            <person name="Probst A.J."/>
            <person name="Thomas B.C."/>
            <person name="Singh A."/>
            <person name="Wilkins M.J."/>
            <person name="Karaoz U."/>
            <person name="Brodie E.L."/>
            <person name="Williams K.H."/>
            <person name="Hubbard S.S."/>
            <person name="Banfield J.F."/>
        </authorList>
    </citation>
    <scope>NUCLEOTIDE SEQUENCE [LARGE SCALE GENOMIC DNA]</scope>
</reference>
<protein>
    <recommendedName>
        <fullName evidence="8">Phosphatidic acid phosphatase type 2/haloperoxidase domain-containing protein</fullName>
    </recommendedName>
</protein>
<dbReference type="SUPFAM" id="SSF48317">
    <property type="entry name" value="Acid phosphatase/Vanadium-dependent haloperoxidase"/>
    <property type="match status" value="1"/>
</dbReference>
<name>A0A1F5X0H0_9BACT</name>
<dbReference type="PANTHER" id="PTHR14969">
    <property type="entry name" value="SPHINGOSINE-1-PHOSPHATE PHOSPHOHYDROLASE"/>
    <property type="match status" value="1"/>
</dbReference>
<evidence type="ECO:0000313" key="10">
    <source>
        <dbReference type="Proteomes" id="UP000178046"/>
    </source>
</evidence>
<dbReference type="SMART" id="SM00014">
    <property type="entry name" value="acidPPc"/>
    <property type="match status" value="1"/>
</dbReference>
<keyword evidence="6 7" id="KW-0472">Membrane</keyword>
<keyword evidence="4" id="KW-0378">Hydrolase</keyword>
<evidence type="ECO:0000259" key="8">
    <source>
        <dbReference type="SMART" id="SM00014"/>
    </source>
</evidence>
<keyword evidence="5 7" id="KW-1133">Transmembrane helix</keyword>
<evidence type="ECO:0000313" key="9">
    <source>
        <dbReference type="EMBL" id="OGF81380.1"/>
    </source>
</evidence>
<comment type="subcellular location">
    <subcellularLocation>
        <location evidence="1">Cell membrane</location>
        <topology evidence="1">Multi-pass membrane protein</topology>
    </subcellularLocation>
</comment>
<comment type="caution">
    <text evidence="9">The sequence shown here is derived from an EMBL/GenBank/DDBJ whole genome shotgun (WGS) entry which is preliminary data.</text>
</comment>
<dbReference type="GO" id="GO:0016787">
    <property type="term" value="F:hydrolase activity"/>
    <property type="evidence" value="ECO:0007669"/>
    <property type="project" value="UniProtKB-KW"/>
</dbReference>
<evidence type="ECO:0000256" key="5">
    <source>
        <dbReference type="ARBA" id="ARBA00022989"/>
    </source>
</evidence>
<feature type="transmembrane region" description="Helical" evidence="7">
    <location>
        <begin position="59"/>
        <end position="80"/>
    </location>
</feature>
<evidence type="ECO:0000256" key="3">
    <source>
        <dbReference type="ARBA" id="ARBA00022692"/>
    </source>
</evidence>
<evidence type="ECO:0000256" key="7">
    <source>
        <dbReference type="SAM" id="Phobius"/>
    </source>
</evidence>
<evidence type="ECO:0000256" key="2">
    <source>
        <dbReference type="ARBA" id="ARBA00022475"/>
    </source>
</evidence>
<proteinExistence type="predicted"/>
<dbReference type="Pfam" id="PF01569">
    <property type="entry name" value="PAP2"/>
    <property type="match status" value="1"/>
</dbReference>
<dbReference type="PANTHER" id="PTHR14969:SF62">
    <property type="entry name" value="DECAPRENYLPHOSPHORYL-5-PHOSPHORIBOSE PHOSPHATASE RV3807C-RELATED"/>
    <property type="match status" value="1"/>
</dbReference>
<dbReference type="Proteomes" id="UP000178046">
    <property type="component" value="Unassembled WGS sequence"/>
</dbReference>
<evidence type="ECO:0000256" key="1">
    <source>
        <dbReference type="ARBA" id="ARBA00004651"/>
    </source>
</evidence>